<dbReference type="RefSeq" id="WP_110360811.1">
    <property type="nucleotide sequence ID" value="NZ_QFLI01000004.1"/>
</dbReference>
<protein>
    <submittedName>
        <fullName evidence="2">Uncharacterized protein</fullName>
    </submittedName>
</protein>
<dbReference type="AlphaFoldDB" id="A0A2V4A1J1"/>
<name>A0A2V4A1J1_9BACT</name>
<dbReference type="EMBL" id="QFLI01000004">
    <property type="protein sequence ID" value="PXY01180.1"/>
    <property type="molecule type" value="Genomic_DNA"/>
</dbReference>
<dbReference type="Pfam" id="PF19775">
    <property type="entry name" value="DUF6261"/>
    <property type="match status" value="1"/>
</dbReference>
<gene>
    <name evidence="2" type="ORF">DF185_11055</name>
</gene>
<keyword evidence="3" id="KW-1185">Reference proteome</keyword>
<accession>A0A2V4A1J1</accession>
<evidence type="ECO:0000313" key="2">
    <source>
        <dbReference type="EMBL" id="PXY01180.1"/>
    </source>
</evidence>
<dbReference type="OrthoDB" id="1120038at2"/>
<reference evidence="2 3" key="1">
    <citation type="submission" date="2018-05" db="EMBL/GenBank/DDBJ databases">
        <title>Marinifilum breve JC075T sp. nov., a marine bacterium isolated from Yongle Blue Hole in the South China Sea.</title>
        <authorList>
            <person name="Fu T."/>
        </authorList>
    </citation>
    <scope>NUCLEOTIDE SEQUENCE [LARGE SCALE GENOMIC DNA]</scope>
    <source>
        <strain evidence="2 3">JC075</strain>
    </source>
</reference>
<feature type="region of interest" description="Disordered" evidence="1">
    <location>
        <begin position="225"/>
        <end position="246"/>
    </location>
</feature>
<proteinExistence type="predicted"/>
<comment type="caution">
    <text evidence="2">The sequence shown here is derived from an EMBL/GenBank/DDBJ whole genome shotgun (WGS) entry which is preliminary data.</text>
</comment>
<sequence>MKAFPFAHAKVDETYNYSLNVNNIITPLNPEDTHLSAIKARLTPCIEKLDKAHLKPSTKVDTKKLRALDRVRDKIFRGFRDYCGAYTLCNEEDKEAAAELLVESIRLHGWTLYSDSDAVETSRLEKLLADLTGYENLSAAIVKINATDWQTKLTKAHNDFKNFYTSRNETQAQREHTDSQEAINALKREMSLLFKYIDTMADLNVDQSWIDARYEIDELTSSQISQIKSRKTRNSNEKEETEDIQQ</sequence>
<organism evidence="2 3">
    <name type="scientific">Marinifilum breve</name>
    <dbReference type="NCBI Taxonomy" id="2184082"/>
    <lineage>
        <taxon>Bacteria</taxon>
        <taxon>Pseudomonadati</taxon>
        <taxon>Bacteroidota</taxon>
        <taxon>Bacteroidia</taxon>
        <taxon>Marinilabiliales</taxon>
        <taxon>Marinifilaceae</taxon>
    </lineage>
</organism>
<evidence type="ECO:0000256" key="1">
    <source>
        <dbReference type="SAM" id="MobiDB-lite"/>
    </source>
</evidence>
<evidence type="ECO:0000313" key="3">
    <source>
        <dbReference type="Proteomes" id="UP000248079"/>
    </source>
</evidence>
<dbReference type="InterPro" id="IPR046228">
    <property type="entry name" value="DUF6261"/>
</dbReference>
<dbReference type="Proteomes" id="UP000248079">
    <property type="component" value="Unassembled WGS sequence"/>
</dbReference>